<organism evidence="1 2">
    <name type="scientific">Massilia norwichensis</name>
    <dbReference type="NCBI Taxonomy" id="1442366"/>
    <lineage>
        <taxon>Bacteria</taxon>
        <taxon>Pseudomonadati</taxon>
        <taxon>Pseudomonadota</taxon>
        <taxon>Betaproteobacteria</taxon>
        <taxon>Burkholderiales</taxon>
        <taxon>Oxalobacteraceae</taxon>
        <taxon>Telluria group</taxon>
        <taxon>Massilia</taxon>
    </lineage>
</organism>
<gene>
    <name evidence="1" type="ORF">NX782_25920</name>
</gene>
<dbReference type="EMBL" id="JANUGX010000056">
    <property type="protein sequence ID" value="MCS0592623.1"/>
    <property type="molecule type" value="Genomic_DNA"/>
</dbReference>
<keyword evidence="2" id="KW-1185">Reference proteome</keyword>
<protein>
    <recommendedName>
        <fullName evidence="3">Transposase</fullName>
    </recommendedName>
</protein>
<proteinExistence type="predicted"/>
<sequence>MRQFGLGPGFVTRMRRFITGLLPAEPGGCRIDAAVSELSIFFHRS</sequence>
<dbReference type="Proteomes" id="UP001205560">
    <property type="component" value="Unassembled WGS sequence"/>
</dbReference>
<evidence type="ECO:0008006" key="3">
    <source>
        <dbReference type="Google" id="ProtNLM"/>
    </source>
</evidence>
<evidence type="ECO:0000313" key="2">
    <source>
        <dbReference type="Proteomes" id="UP001205560"/>
    </source>
</evidence>
<accession>A0ABT2AEH5</accession>
<reference evidence="1 2" key="1">
    <citation type="submission" date="2022-08" db="EMBL/GenBank/DDBJ databases">
        <title>Reclassification of Massilia species as members of the genera Telluria, Duganella, Pseudoduganella, Mokoshia gen. nov. and Zemynaea gen. nov. using orthogonal and non-orthogonal genome-based approaches.</title>
        <authorList>
            <person name="Bowman J.P."/>
        </authorList>
    </citation>
    <scope>NUCLEOTIDE SEQUENCE [LARGE SCALE GENOMIC DNA]</scope>
    <source>
        <strain evidence="1 2">LMG 28164</strain>
    </source>
</reference>
<name>A0ABT2AEH5_9BURK</name>
<evidence type="ECO:0000313" key="1">
    <source>
        <dbReference type="EMBL" id="MCS0592623.1"/>
    </source>
</evidence>
<comment type="caution">
    <text evidence="1">The sequence shown here is derived from an EMBL/GenBank/DDBJ whole genome shotgun (WGS) entry which is preliminary data.</text>
</comment>
<dbReference type="RefSeq" id="WP_258848391.1">
    <property type="nucleotide sequence ID" value="NZ_JANUGX010000056.1"/>
</dbReference>